<feature type="transmembrane region" description="Helical" evidence="5">
    <location>
        <begin position="89"/>
        <end position="106"/>
    </location>
</feature>
<evidence type="ECO:0000256" key="4">
    <source>
        <dbReference type="ARBA" id="ARBA00023136"/>
    </source>
</evidence>
<protein>
    <recommendedName>
        <fullName evidence="6">Integral membrane bound transporter domain-containing protein</fullName>
    </recommendedName>
</protein>
<reference evidence="8" key="1">
    <citation type="journal article" date="2019" name="Int. J. Syst. Evol. Microbiol.">
        <title>The Global Catalogue of Microorganisms (GCM) 10K type strain sequencing project: providing services to taxonomists for standard genome sequencing and annotation.</title>
        <authorList>
            <consortium name="The Broad Institute Genomics Platform"/>
            <consortium name="The Broad Institute Genome Sequencing Center for Infectious Disease"/>
            <person name="Wu L."/>
            <person name="Ma J."/>
        </authorList>
    </citation>
    <scope>NUCLEOTIDE SEQUENCE [LARGE SCALE GENOMIC DNA]</scope>
    <source>
        <strain evidence="8">CGMCC 1.6960</strain>
    </source>
</reference>
<accession>A0ABQ2KAU3</accession>
<dbReference type="InterPro" id="IPR049453">
    <property type="entry name" value="Memb_transporter_dom"/>
</dbReference>
<feature type="domain" description="Integral membrane bound transporter" evidence="6">
    <location>
        <begin position="214"/>
        <end position="338"/>
    </location>
</feature>
<comment type="caution">
    <text evidence="7">The sequence shown here is derived from an EMBL/GenBank/DDBJ whole genome shotgun (WGS) entry which is preliminary data.</text>
</comment>
<keyword evidence="3 5" id="KW-1133">Transmembrane helix</keyword>
<dbReference type="Pfam" id="PF13515">
    <property type="entry name" value="FUSC_2"/>
    <property type="match status" value="1"/>
</dbReference>
<evidence type="ECO:0000256" key="2">
    <source>
        <dbReference type="ARBA" id="ARBA00022692"/>
    </source>
</evidence>
<dbReference type="EMBL" id="BMLM01000001">
    <property type="protein sequence ID" value="GGN77734.1"/>
    <property type="molecule type" value="Genomic_DNA"/>
</dbReference>
<dbReference type="RefSeq" id="WP_188715232.1">
    <property type="nucleotide sequence ID" value="NZ_BAABBD010000001.1"/>
</dbReference>
<evidence type="ECO:0000313" key="7">
    <source>
        <dbReference type="EMBL" id="GGN77734.1"/>
    </source>
</evidence>
<organism evidence="7 8">
    <name type="scientific">Agrococcus terreus</name>
    <dbReference type="NCBI Taxonomy" id="574649"/>
    <lineage>
        <taxon>Bacteria</taxon>
        <taxon>Bacillati</taxon>
        <taxon>Actinomycetota</taxon>
        <taxon>Actinomycetes</taxon>
        <taxon>Micrococcales</taxon>
        <taxon>Microbacteriaceae</taxon>
        <taxon>Agrococcus</taxon>
    </lineage>
</organism>
<feature type="transmembrane region" description="Helical" evidence="5">
    <location>
        <begin position="326"/>
        <end position="346"/>
    </location>
</feature>
<evidence type="ECO:0000256" key="1">
    <source>
        <dbReference type="ARBA" id="ARBA00004141"/>
    </source>
</evidence>
<evidence type="ECO:0000256" key="5">
    <source>
        <dbReference type="SAM" id="Phobius"/>
    </source>
</evidence>
<keyword evidence="4 5" id="KW-0472">Membrane</keyword>
<feature type="transmembrane region" description="Helical" evidence="5">
    <location>
        <begin position="200"/>
        <end position="221"/>
    </location>
</feature>
<dbReference type="Proteomes" id="UP000626982">
    <property type="component" value="Unassembled WGS sequence"/>
</dbReference>
<feature type="transmembrane region" description="Helical" evidence="5">
    <location>
        <begin position="297"/>
        <end position="314"/>
    </location>
</feature>
<evidence type="ECO:0000313" key="8">
    <source>
        <dbReference type="Proteomes" id="UP000626982"/>
    </source>
</evidence>
<keyword evidence="2 5" id="KW-0812">Transmembrane</keyword>
<feature type="transmembrane region" description="Helical" evidence="5">
    <location>
        <begin position="161"/>
        <end position="180"/>
    </location>
</feature>
<sequence>MTDAHDQHPEPRRHRVGAVLGDAGRELVRFHPSVGDWRVATRAGLATLLVLGGLVLAGRLDLGLYASFGIFASLYGGRLPTPGRWRIQVRHGLLLTAVIALGAAVATSDARAWLAIPVVAAVAAVASWLSDRQGWSPPGALFPVFAAGASATIPVDWAGVGIAALVAAGAATLSILLGALEQALLPVPHAPRTRPRPDGIGRHAILTAASVLVAGLIATGAQIGHPYWAMLAAVVPFAGRGAAVQLARGAHRLLGTCLGIALAALLLLLELPPIGVVLAVVVLQAAVELVVVRNYGLALVAITPLALVLVHASRPEPVGELLLERVLETAIGVGVALAAVALDRAIRRR</sequence>
<proteinExistence type="predicted"/>
<feature type="transmembrane region" description="Helical" evidence="5">
    <location>
        <begin position="112"/>
        <end position="130"/>
    </location>
</feature>
<gene>
    <name evidence="7" type="ORF">GCM10010968_02670</name>
</gene>
<name>A0ABQ2KAU3_9MICO</name>
<evidence type="ECO:0000256" key="3">
    <source>
        <dbReference type="ARBA" id="ARBA00022989"/>
    </source>
</evidence>
<evidence type="ECO:0000259" key="6">
    <source>
        <dbReference type="Pfam" id="PF13515"/>
    </source>
</evidence>
<keyword evidence="8" id="KW-1185">Reference proteome</keyword>
<comment type="subcellular location">
    <subcellularLocation>
        <location evidence="1">Membrane</location>
        <topology evidence="1">Multi-pass membrane protein</topology>
    </subcellularLocation>
</comment>